<dbReference type="InterPro" id="IPR029000">
    <property type="entry name" value="Cyclophilin-like_dom_sf"/>
</dbReference>
<protein>
    <submittedName>
        <fullName evidence="6">Allophanate hydrolase</fullName>
    </submittedName>
</protein>
<reference evidence="6 7" key="1">
    <citation type="submission" date="2018-01" db="EMBL/GenBank/DDBJ databases">
        <title>The draft genome sequence of Cohaesibacter sp. H1304.</title>
        <authorList>
            <person name="Wang N.-N."/>
            <person name="Du Z.-J."/>
        </authorList>
    </citation>
    <scope>NUCLEOTIDE SEQUENCE [LARGE SCALE GENOMIC DNA]</scope>
    <source>
        <strain evidence="6 7">H1304</strain>
    </source>
</reference>
<dbReference type="PANTHER" id="PTHR43309:SF5">
    <property type="entry name" value="5-OXOPROLINASE SUBUNIT C"/>
    <property type="match status" value="1"/>
</dbReference>
<dbReference type="SUPFAM" id="SSF50891">
    <property type="entry name" value="Cyclophilin-like"/>
    <property type="match status" value="1"/>
</dbReference>
<keyword evidence="3" id="KW-0067">ATP-binding</keyword>
<dbReference type="InterPro" id="IPR003778">
    <property type="entry name" value="CT_A_B"/>
</dbReference>
<evidence type="ECO:0000256" key="3">
    <source>
        <dbReference type="ARBA" id="ARBA00022840"/>
    </source>
</evidence>
<organism evidence="6 7">
    <name type="scientific">Cohaesibacter celericrescens</name>
    <dbReference type="NCBI Taxonomy" id="2067669"/>
    <lineage>
        <taxon>Bacteria</taxon>
        <taxon>Pseudomonadati</taxon>
        <taxon>Pseudomonadota</taxon>
        <taxon>Alphaproteobacteria</taxon>
        <taxon>Hyphomicrobiales</taxon>
        <taxon>Cohaesibacteraceae</taxon>
    </lineage>
</organism>
<dbReference type="PANTHER" id="PTHR43309">
    <property type="entry name" value="5-OXOPROLINASE SUBUNIT C"/>
    <property type="match status" value="1"/>
</dbReference>
<dbReference type="SMART" id="SM00797">
    <property type="entry name" value="AHS2"/>
    <property type="match status" value="1"/>
</dbReference>
<accession>A0A2N5XMD9</accession>
<feature type="coiled-coil region" evidence="4">
    <location>
        <begin position="288"/>
        <end position="315"/>
    </location>
</feature>
<evidence type="ECO:0000256" key="2">
    <source>
        <dbReference type="ARBA" id="ARBA00022801"/>
    </source>
</evidence>
<dbReference type="EMBL" id="PKUQ01000047">
    <property type="protein sequence ID" value="PLW75662.1"/>
    <property type="molecule type" value="Genomic_DNA"/>
</dbReference>
<dbReference type="RefSeq" id="WP_101535364.1">
    <property type="nucleotide sequence ID" value="NZ_PKUQ01000047.1"/>
</dbReference>
<name>A0A2N5XMD9_9HYPH</name>
<keyword evidence="2 6" id="KW-0378">Hydrolase</keyword>
<evidence type="ECO:0000256" key="1">
    <source>
        <dbReference type="ARBA" id="ARBA00022741"/>
    </source>
</evidence>
<dbReference type="AlphaFoldDB" id="A0A2N5XMD9"/>
<sequence length="342" mass="35769">MIPSIEVVAPGLMSTVQDLGRFGHQAQGVPVSGALDPGNLRLANALVGNAQGIGALELRILGPTLKVAAQSVRVALTGSDGFIDLVEPRGKPVPANRAVMLEQGQVFRISSVADSAVCYLAVEGGFDLPLLYGSQSTYVSGGLGGFEGRALQAGDFVPLCKGSVEADADRICFTPLRYSVAGPIRVVLGPQSDYFSDEGLQTFLSEDFSFSNESNRMGVRLSGPEVAHSKGADINSDGIVTGSVQVPGNGLPIILLADHQTTGGYPKIGTIASADLARLGRMSSGAKVRFAALSVAEAEEARRALEQQILACIDAIVPLPNEEQMFNHLLHSANLICGVWVD</sequence>
<dbReference type="Gene3D" id="2.40.100.10">
    <property type="entry name" value="Cyclophilin-like"/>
    <property type="match status" value="1"/>
</dbReference>
<dbReference type="NCBIfam" id="TIGR00724">
    <property type="entry name" value="urea_amlyse_rel"/>
    <property type="match status" value="1"/>
</dbReference>
<dbReference type="Pfam" id="PF02626">
    <property type="entry name" value="CT_A_B"/>
    <property type="match status" value="1"/>
</dbReference>
<keyword evidence="1" id="KW-0547">Nucleotide-binding</keyword>
<keyword evidence="7" id="KW-1185">Reference proteome</keyword>
<comment type="caution">
    <text evidence="6">The sequence shown here is derived from an EMBL/GenBank/DDBJ whole genome shotgun (WGS) entry which is preliminary data.</text>
</comment>
<dbReference type="GO" id="GO:0005524">
    <property type="term" value="F:ATP binding"/>
    <property type="evidence" value="ECO:0007669"/>
    <property type="project" value="UniProtKB-KW"/>
</dbReference>
<dbReference type="OrthoDB" id="9768696at2"/>
<evidence type="ECO:0000313" key="7">
    <source>
        <dbReference type="Proteomes" id="UP000234881"/>
    </source>
</evidence>
<evidence type="ECO:0000256" key="4">
    <source>
        <dbReference type="SAM" id="Coils"/>
    </source>
</evidence>
<dbReference type="InterPro" id="IPR052708">
    <property type="entry name" value="PxpC"/>
</dbReference>
<evidence type="ECO:0000313" key="6">
    <source>
        <dbReference type="EMBL" id="PLW75662.1"/>
    </source>
</evidence>
<keyword evidence="4" id="KW-0175">Coiled coil</keyword>
<gene>
    <name evidence="6" type="ORF">C0081_18640</name>
</gene>
<dbReference type="Proteomes" id="UP000234881">
    <property type="component" value="Unassembled WGS sequence"/>
</dbReference>
<feature type="domain" description="Carboxyltransferase" evidence="5">
    <location>
        <begin position="26"/>
        <end position="308"/>
    </location>
</feature>
<dbReference type="GO" id="GO:0016787">
    <property type="term" value="F:hydrolase activity"/>
    <property type="evidence" value="ECO:0007669"/>
    <property type="project" value="UniProtKB-KW"/>
</dbReference>
<evidence type="ECO:0000259" key="5">
    <source>
        <dbReference type="SMART" id="SM00797"/>
    </source>
</evidence>
<proteinExistence type="predicted"/>